<dbReference type="RefSeq" id="XP_007780264.1">
    <property type="nucleotide sequence ID" value="XM_007782074.1"/>
</dbReference>
<feature type="compositionally biased region" description="Low complexity" evidence="1">
    <location>
        <begin position="399"/>
        <end position="413"/>
    </location>
</feature>
<sequence length="623" mass="69100">MPRKKTQATQVANVPKEKKPEPGPMPLFYLDKDFSDFTDYLAVLRLPGSINLSELTEERLEEAGKQALQTNHFTGETHPDYCAGKRCHQHHSRMFSLIERSASLLANADLAARHLAEREQFCEQKNKFEWITLCHYPAGRIAECPQLDCPSHANDVDGGEQLAEAQFPSSIKQANKTGSERGIPIGLWSKDDSADKRVVYVKVSKAGLLRYPGRFSESGREVDRAKSFPHKGNHLSDRQVIPKDLGFGFFPTSLRVGCSEAELKDLHRALIARFPETKSDFGEWAEKELPSSYQRNTQDNSSVVAATPLEDAATQPPTPAEVTEFLVYHGLEDHLDRPLLGPEVLRSSRLAQATNGKTYEWVYQGAWRESIAQPTKVAHSLKDLITSMKRSQAGPPPGSAASASKKAATSQPTDPSIAKWERRPCLACEQASSESAQDKYTEHGIPFVPSYAACSIVGDGEGPCSFCKLLSQDKCWDNDCEMPCGAHEPDGSDDEDNPPGERHRENCPECLNWKIEDAHLEWSEAATLPPQYDGKPCYACLTISAQSGRPPAKYCSACNTGTAPCKSCTNPEHDLGFCGFRCLEWDKIQAIDLNTGLEQETHRAKLHRLFCSQCLTFDARVEE</sequence>
<reference evidence="3" key="1">
    <citation type="submission" date="2012-06" db="EMBL/GenBank/DDBJ databases">
        <title>The genome sequence of Coniosporium apollinis CBS 100218.</title>
        <authorList>
            <consortium name="The Broad Institute Genome Sequencing Platform"/>
            <person name="Cuomo C."/>
            <person name="Gorbushina A."/>
            <person name="Noack S."/>
            <person name="Walker B."/>
            <person name="Young S.K."/>
            <person name="Zeng Q."/>
            <person name="Gargeya S."/>
            <person name="Fitzgerald M."/>
            <person name="Haas B."/>
            <person name="Abouelleil A."/>
            <person name="Alvarado L."/>
            <person name="Arachchi H.M."/>
            <person name="Berlin A.M."/>
            <person name="Chapman S.B."/>
            <person name="Goldberg J."/>
            <person name="Griggs A."/>
            <person name="Gujja S."/>
            <person name="Hansen M."/>
            <person name="Howarth C."/>
            <person name="Imamovic A."/>
            <person name="Larimer J."/>
            <person name="McCowan C."/>
            <person name="Montmayeur A."/>
            <person name="Murphy C."/>
            <person name="Neiman D."/>
            <person name="Pearson M."/>
            <person name="Priest M."/>
            <person name="Roberts A."/>
            <person name="Saif S."/>
            <person name="Shea T."/>
            <person name="Sisk P."/>
            <person name="Sykes S."/>
            <person name="Wortman J."/>
            <person name="Nusbaum C."/>
            <person name="Birren B."/>
        </authorList>
    </citation>
    <scope>NUCLEOTIDE SEQUENCE [LARGE SCALE GENOMIC DNA]</scope>
    <source>
        <strain evidence="3">CBS 100218</strain>
    </source>
</reference>
<evidence type="ECO:0000313" key="3">
    <source>
        <dbReference type="Proteomes" id="UP000016924"/>
    </source>
</evidence>
<feature type="region of interest" description="Disordered" evidence="1">
    <location>
        <begin position="389"/>
        <end position="416"/>
    </location>
</feature>
<gene>
    <name evidence="2" type="ORF">W97_04182</name>
</gene>
<evidence type="ECO:0000256" key="1">
    <source>
        <dbReference type="SAM" id="MobiDB-lite"/>
    </source>
</evidence>
<dbReference type="Proteomes" id="UP000016924">
    <property type="component" value="Unassembled WGS sequence"/>
</dbReference>
<dbReference type="AlphaFoldDB" id="R7YSN9"/>
<name>R7YSN9_CONA1</name>
<organism evidence="2 3">
    <name type="scientific">Coniosporium apollinis (strain CBS 100218)</name>
    <name type="common">Rock-inhabiting black yeast</name>
    <dbReference type="NCBI Taxonomy" id="1168221"/>
    <lineage>
        <taxon>Eukaryota</taxon>
        <taxon>Fungi</taxon>
        <taxon>Dikarya</taxon>
        <taxon>Ascomycota</taxon>
        <taxon>Pezizomycotina</taxon>
        <taxon>Dothideomycetes</taxon>
        <taxon>Dothideomycetes incertae sedis</taxon>
        <taxon>Coniosporium</taxon>
    </lineage>
</organism>
<protein>
    <submittedName>
        <fullName evidence="2">Uncharacterized protein</fullName>
    </submittedName>
</protein>
<evidence type="ECO:0000313" key="2">
    <source>
        <dbReference type="EMBL" id="EON64947.1"/>
    </source>
</evidence>
<accession>R7YSN9</accession>
<keyword evidence="3" id="KW-1185">Reference proteome</keyword>
<dbReference type="HOGENOM" id="CLU_438714_0_0_1"/>
<dbReference type="EMBL" id="JH767571">
    <property type="protein sequence ID" value="EON64947.1"/>
    <property type="molecule type" value="Genomic_DNA"/>
</dbReference>
<dbReference type="GeneID" id="19901493"/>
<proteinExistence type="predicted"/>
<feature type="region of interest" description="Disordered" evidence="1">
    <location>
        <begin position="1"/>
        <end position="24"/>
    </location>
</feature>